<dbReference type="Proteomes" id="UP000499080">
    <property type="component" value="Unassembled WGS sequence"/>
</dbReference>
<evidence type="ECO:0000313" key="1">
    <source>
        <dbReference type="EMBL" id="GBO31082.1"/>
    </source>
</evidence>
<reference evidence="1 2" key="1">
    <citation type="journal article" date="2019" name="Sci. Rep.">
        <title>Orb-weaving spider Araneus ventricosus genome elucidates the spidroin gene catalogue.</title>
        <authorList>
            <person name="Kono N."/>
            <person name="Nakamura H."/>
            <person name="Ohtoshi R."/>
            <person name="Moran D.A.P."/>
            <person name="Shinohara A."/>
            <person name="Yoshida Y."/>
            <person name="Fujiwara M."/>
            <person name="Mori M."/>
            <person name="Tomita M."/>
            <person name="Arakawa K."/>
        </authorList>
    </citation>
    <scope>NUCLEOTIDE SEQUENCE [LARGE SCALE GENOMIC DNA]</scope>
</reference>
<comment type="caution">
    <text evidence="1">The sequence shown here is derived from an EMBL/GenBank/DDBJ whole genome shotgun (WGS) entry which is preliminary data.</text>
</comment>
<accession>A0A4Y2W277</accession>
<evidence type="ECO:0000313" key="2">
    <source>
        <dbReference type="Proteomes" id="UP000499080"/>
    </source>
</evidence>
<sequence length="83" mass="9866">MEIIRHWISKRDFASPKGKVMVVWLCLPHLRRRNVSPSEGIGEWTYDGQFVTDHRTRVIVEQRSDHSLTRMLNQDGVHQLWMP</sequence>
<gene>
    <name evidence="1" type="ORF">AVEN_144523_1</name>
</gene>
<proteinExistence type="predicted"/>
<dbReference type="AlphaFoldDB" id="A0A4Y2W277"/>
<name>A0A4Y2W277_ARAVE</name>
<keyword evidence="2" id="KW-1185">Reference proteome</keyword>
<protein>
    <submittedName>
        <fullName evidence="1">Uncharacterized protein</fullName>
    </submittedName>
</protein>
<dbReference type="EMBL" id="BGPR01054288">
    <property type="protein sequence ID" value="GBO31082.1"/>
    <property type="molecule type" value="Genomic_DNA"/>
</dbReference>
<organism evidence="1 2">
    <name type="scientific">Araneus ventricosus</name>
    <name type="common">Orbweaver spider</name>
    <name type="synonym">Epeira ventricosa</name>
    <dbReference type="NCBI Taxonomy" id="182803"/>
    <lineage>
        <taxon>Eukaryota</taxon>
        <taxon>Metazoa</taxon>
        <taxon>Ecdysozoa</taxon>
        <taxon>Arthropoda</taxon>
        <taxon>Chelicerata</taxon>
        <taxon>Arachnida</taxon>
        <taxon>Araneae</taxon>
        <taxon>Araneomorphae</taxon>
        <taxon>Entelegynae</taxon>
        <taxon>Araneoidea</taxon>
        <taxon>Araneidae</taxon>
        <taxon>Araneus</taxon>
    </lineage>
</organism>